<accession>A0A7G8Q0E1</accession>
<gene>
    <name evidence="2" type="ORF">H8F01_14135</name>
</gene>
<evidence type="ECO:0000313" key="3">
    <source>
        <dbReference type="Proteomes" id="UP000515873"/>
    </source>
</evidence>
<sequence length="125" mass="13630">MSSRITGIGQIAVTVSDVDAALAFYRDILELPFLFRPATNLAFLDAGGVRLMLSTPQGAGAVGGNSILYFKVTDIEQQFLSLLDRGAVGEHEPRASAELPDHTLWLAFLRDPDGNLVGLMEERRR</sequence>
<dbReference type="KEGG" id="dtl:H8F01_14135"/>
<protein>
    <submittedName>
        <fullName evidence="2">VOC family protein</fullName>
    </submittedName>
</protein>
<dbReference type="Proteomes" id="UP000515873">
    <property type="component" value="Chromosome"/>
</dbReference>
<dbReference type="InterPro" id="IPR004360">
    <property type="entry name" value="Glyas_Fos-R_dOase_dom"/>
</dbReference>
<reference evidence="2 3" key="1">
    <citation type="submission" date="2020-08" db="EMBL/GenBank/DDBJ databases">
        <title>Dyella sp. G9 isolated from forest soil.</title>
        <authorList>
            <person name="Fu J."/>
            <person name="Qiu L."/>
        </authorList>
    </citation>
    <scope>NUCLEOTIDE SEQUENCE [LARGE SCALE GENOMIC DNA]</scope>
    <source>
        <strain evidence="2 3">G9</strain>
    </source>
</reference>
<proteinExistence type="predicted"/>
<dbReference type="Gene3D" id="3.10.180.10">
    <property type="entry name" value="2,3-Dihydroxybiphenyl 1,2-Dioxygenase, domain 1"/>
    <property type="match status" value="1"/>
</dbReference>
<name>A0A7G8Q0E1_9GAMM</name>
<evidence type="ECO:0000313" key="2">
    <source>
        <dbReference type="EMBL" id="QNK00249.1"/>
    </source>
</evidence>
<feature type="domain" description="VOC" evidence="1">
    <location>
        <begin position="7"/>
        <end position="122"/>
    </location>
</feature>
<dbReference type="AlphaFoldDB" id="A0A7G8Q0E1"/>
<dbReference type="InterPro" id="IPR029068">
    <property type="entry name" value="Glyas_Bleomycin-R_OHBP_Dase"/>
</dbReference>
<dbReference type="SUPFAM" id="SSF54593">
    <property type="entry name" value="Glyoxalase/Bleomycin resistance protein/Dihydroxybiphenyl dioxygenase"/>
    <property type="match status" value="1"/>
</dbReference>
<dbReference type="Pfam" id="PF00903">
    <property type="entry name" value="Glyoxalase"/>
    <property type="match status" value="1"/>
</dbReference>
<keyword evidence="3" id="KW-1185">Reference proteome</keyword>
<dbReference type="PROSITE" id="PS51819">
    <property type="entry name" value="VOC"/>
    <property type="match status" value="1"/>
</dbReference>
<organism evidence="2 3">
    <name type="scientific">Dyella telluris</name>
    <dbReference type="NCBI Taxonomy" id="2763498"/>
    <lineage>
        <taxon>Bacteria</taxon>
        <taxon>Pseudomonadati</taxon>
        <taxon>Pseudomonadota</taxon>
        <taxon>Gammaproteobacteria</taxon>
        <taxon>Lysobacterales</taxon>
        <taxon>Rhodanobacteraceae</taxon>
        <taxon>Dyella</taxon>
    </lineage>
</organism>
<dbReference type="RefSeq" id="WP_187055729.1">
    <property type="nucleotide sequence ID" value="NZ_CP060412.1"/>
</dbReference>
<evidence type="ECO:0000259" key="1">
    <source>
        <dbReference type="PROSITE" id="PS51819"/>
    </source>
</evidence>
<dbReference type="InterPro" id="IPR037523">
    <property type="entry name" value="VOC_core"/>
</dbReference>
<dbReference type="EMBL" id="CP060412">
    <property type="protein sequence ID" value="QNK00249.1"/>
    <property type="molecule type" value="Genomic_DNA"/>
</dbReference>